<evidence type="ECO:0000256" key="1">
    <source>
        <dbReference type="ARBA" id="ARBA00010790"/>
    </source>
</evidence>
<accession>A0AA39XQ00</accession>
<dbReference type="GO" id="GO:0016614">
    <property type="term" value="F:oxidoreductase activity, acting on CH-OH group of donors"/>
    <property type="evidence" value="ECO:0007669"/>
    <property type="project" value="InterPro"/>
</dbReference>
<evidence type="ECO:0000259" key="4">
    <source>
        <dbReference type="PROSITE" id="PS00624"/>
    </source>
</evidence>
<feature type="chain" id="PRO_5041368979" evidence="3">
    <location>
        <begin position="28"/>
        <end position="541"/>
    </location>
</feature>
<dbReference type="InterPro" id="IPR000172">
    <property type="entry name" value="GMC_OxRdtase_N"/>
</dbReference>
<dbReference type="InterPro" id="IPR012132">
    <property type="entry name" value="GMC_OxRdtase"/>
</dbReference>
<keyword evidence="3" id="KW-0732">Signal</keyword>
<dbReference type="PIRSF" id="PIRSF000137">
    <property type="entry name" value="Alcohol_oxidase"/>
    <property type="match status" value="1"/>
</dbReference>
<dbReference type="Pfam" id="PF00732">
    <property type="entry name" value="GMC_oxred_N"/>
    <property type="match status" value="1"/>
</dbReference>
<dbReference type="PANTHER" id="PTHR11552">
    <property type="entry name" value="GLUCOSE-METHANOL-CHOLINE GMC OXIDOREDUCTASE"/>
    <property type="match status" value="1"/>
</dbReference>
<dbReference type="AlphaFoldDB" id="A0AA39XQ00"/>
<dbReference type="InterPro" id="IPR036188">
    <property type="entry name" value="FAD/NAD-bd_sf"/>
</dbReference>
<evidence type="ECO:0000256" key="3">
    <source>
        <dbReference type="SAM" id="SignalP"/>
    </source>
</evidence>
<evidence type="ECO:0000256" key="2">
    <source>
        <dbReference type="SAM" id="MobiDB-lite"/>
    </source>
</evidence>
<dbReference type="EMBL" id="JAUJDW010000119">
    <property type="protein sequence ID" value="KAK0637660.1"/>
    <property type="molecule type" value="Genomic_DNA"/>
</dbReference>
<dbReference type="GO" id="GO:0050660">
    <property type="term" value="F:flavin adenine dinucleotide binding"/>
    <property type="evidence" value="ECO:0007669"/>
    <property type="project" value="InterPro"/>
</dbReference>
<evidence type="ECO:0000313" key="5">
    <source>
        <dbReference type="EMBL" id="KAK0637660.1"/>
    </source>
</evidence>
<dbReference type="Proteomes" id="UP001175001">
    <property type="component" value="Unassembled WGS sequence"/>
</dbReference>
<organism evidence="5 6">
    <name type="scientific">Lasiodiplodia hormozganensis</name>
    <dbReference type="NCBI Taxonomy" id="869390"/>
    <lineage>
        <taxon>Eukaryota</taxon>
        <taxon>Fungi</taxon>
        <taxon>Dikarya</taxon>
        <taxon>Ascomycota</taxon>
        <taxon>Pezizomycotina</taxon>
        <taxon>Dothideomycetes</taxon>
        <taxon>Dothideomycetes incertae sedis</taxon>
        <taxon>Botryosphaeriales</taxon>
        <taxon>Botryosphaeriaceae</taxon>
        <taxon>Lasiodiplodia</taxon>
    </lineage>
</organism>
<reference evidence="5" key="1">
    <citation type="submission" date="2023-06" db="EMBL/GenBank/DDBJ databases">
        <title>Multi-omics analyses reveal the molecular pathogenesis toolkit of Lasiodiplodia hormozganensis, a cross-kingdom pathogen.</title>
        <authorList>
            <person name="Felix C."/>
            <person name="Meneses R."/>
            <person name="Goncalves M.F.M."/>
            <person name="Tilleman L."/>
            <person name="Duarte A.S."/>
            <person name="Jorrin-Novo J.V."/>
            <person name="Van De Peer Y."/>
            <person name="Deforce D."/>
            <person name="Van Nieuwerburgh F."/>
            <person name="Esteves A.C."/>
            <person name="Alves A."/>
        </authorList>
    </citation>
    <scope>NUCLEOTIDE SEQUENCE</scope>
    <source>
        <strain evidence="5">CBS 339.90</strain>
    </source>
</reference>
<dbReference type="Gene3D" id="3.50.50.60">
    <property type="entry name" value="FAD/NAD(P)-binding domain"/>
    <property type="match status" value="1"/>
</dbReference>
<sequence length="541" mass="59538">MLSRLVSLNRPMLLYGAALLLSRHVHSQSISGVTPANVANKTYDFVVIGSGPGGGPLAANLAIAGHSVLLLEAGEDHGDTLVQQVPELYPQAIHVPDQRWDFFVRYHANDDLHNNYEYFTWRTSNGSYHVGQNPPPGSERLGAYYPRAGTLGGSATRNAMISIQPPASDWEYISNITGDDTWGPSNMHRLFQRLERNHYLPNGTEGHGFSGYLGQSQPNPAVVEQQPQFSEVLESLAAELGHNEPVEELLRGDVNSADPQRDTTQGLYGFSQHIDAQGRRSDARTRVYTVSTATNPDGSKKFPLDVMFNALATRVLFDNATAGNTPRATGVEFLWGSAMYSADPRYNANSTGESGIVRIKKEAIVSGGAFNSPQILKLSGIGPADELSRFDIPVIVDLPGVGNNLQDNYETSVIAHASTDFENNGPACTMVVGSAELRVCGKDHDHIQLPRWDGNASKARHKERKVKVASEEMEMDEWLKRIKRDYGIQIESNPDLTEQHNQRFRKAVESFQVRFRTLAKSRSSKTMSKSSESRKSDSKSA</sequence>
<proteinExistence type="inferred from homology"/>
<gene>
    <name evidence="5" type="primary">Chdh</name>
    <name evidence="5" type="ORF">DIS24_g10614</name>
</gene>
<name>A0AA39XQ00_9PEZI</name>
<dbReference type="SUPFAM" id="SSF51905">
    <property type="entry name" value="FAD/NAD(P)-binding domain"/>
    <property type="match status" value="1"/>
</dbReference>
<protein>
    <submittedName>
        <fullName evidence="5">Choline dehydrogenase</fullName>
    </submittedName>
</protein>
<evidence type="ECO:0000313" key="6">
    <source>
        <dbReference type="Proteomes" id="UP001175001"/>
    </source>
</evidence>
<dbReference type="PANTHER" id="PTHR11552:SF80">
    <property type="entry name" value="GMC OXIDOREDUCTASE"/>
    <property type="match status" value="1"/>
</dbReference>
<comment type="similarity">
    <text evidence="1">Belongs to the GMC oxidoreductase family.</text>
</comment>
<dbReference type="PROSITE" id="PS00624">
    <property type="entry name" value="GMC_OXRED_2"/>
    <property type="match status" value="1"/>
</dbReference>
<feature type="region of interest" description="Disordered" evidence="2">
    <location>
        <begin position="519"/>
        <end position="541"/>
    </location>
</feature>
<comment type="caution">
    <text evidence="5">The sequence shown here is derived from an EMBL/GenBank/DDBJ whole genome shotgun (WGS) entry which is preliminary data.</text>
</comment>
<feature type="compositionally biased region" description="Basic and acidic residues" evidence="2">
    <location>
        <begin position="531"/>
        <end position="541"/>
    </location>
</feature>
<feature type="domain" description="Glucose-methanol-choline oxidoreductase N-terminal" evidence="4">
    <location>
        <begin position="368"/>
        <end position="382"/>
    </location>
</feature>
<feature type="signal peptide" evidence="3">
    <location>
        <begin position="1"/>
        <end position="27"/>
    </location>
</feature>
<keyword evidence="6" id="KW-1185">Reference proteome</keyword>